<dbReference type="EMBL" id="JBANAX010000588">
    <property type="protein sequence ID" value="KAL1201438.1"/>
    <property type="molecule type" value="Genomic_DNA"/>
</dbReference>
<keyword evidence="8" id="KW-1185">Reference proteome</keyword>
<reference evidence="7 8" key="1">
    <citation type="submission" date="2024-04" db="EMBL/GenBank/DDBJ databases">
        <title>Genome assembly C_amara_ONT_v2.</title>
        <authorList>
            <person name="Yant L."/>
            <person name="Moore C."/>
            <person name="Slenker M."/>
        </authorList>
    </citation>
    <scope>NUCLEOTIDE SEQUENCE [LARGE SCALE GENOMIC DNA]</scope>
    <source>
        <tissue evidence="7">Leaf</tissue>
    </source>
</reference>
<dbReference type="Pfam" id="PF00319">
    <property type="entry name" value="SRF-TF"/>
    <property type="match status" value="1"/>
</dbReference>
<evidence type="ECO:0000259" key="6">
    <source>
        <dbReference type="PROSITE" id="PS50066"/>
    </source>
</evidence>
<feature type="domain" description="MADS-box" evidence="6">
    <location>
        <begin position="10"/>
        <end position="55"/>
    </location>
</feature>
<dbReference type="SUPFAM" id="SSF55455">
    <property type="entry name" value="SRF-like"/>
    <property type="match status" value="1"/>
</dbReference>
<dbReference type="GO" id="GO:0003677">
    <property type="term" value="F:DNA binding"/>
    <property type="evidence" value="ECO:0007669"/>
    <property type="project" value="UniProtKB-KW"/>
</dbReference>
<evidence type="ECO:0000256" key="2">
    <source>
        <dbReference type="ARBA" id="ARBA00023015"/>
    </source>
</evidence>
<keyword evidence="4" id="KW-0804">Transcription</keyword>
<comment type="subcellular location">
    <subcellularLocation>
        <location evidence="1">Nucleus</location>
    </subcellularLocation>
</comment>
<evidence type="ECO:0000256" key="1">
    <source>
        <dbReference type="ARBA" id="ARBA00004123"/>
    </source>
</evidence>
<evidence type="ECO:0000256" key="3">
    <source>
        <dbReference type="ARBA" id="ARBA00023125"/>
    </source>
</evidence>
<sequence length="300" mass="33313">MGGIKRKIPLEKKDSRAVAYSKRIDGLYSKASDLCLLSGGQIAITAMNSMSKVLQDLKDLRFDAVEKRGDYEDVKKKGVLHGTHQEHTLDLQPSSSTLCIHDDPPPNFEGFNKNTDEQILAISDNNNNSGLTGTLDGYNQEFGLDQIFDFVKSEDLSMNLEKDDVSMVTTNQNPLSDSETVEDGKLVMHTDGHGNNLQLSDFDENQILPISDNNNALPGNEGLCDQELDLDEFIDFEANCESLLMNLEKMFDISMMTANQNQCYDSEAVEDGGSVIHRDLDEDNLLFTNILNEFASITAL</sequence>
<dbReference type="InterPro" id="IPR036879">
    <property type="entry name" value="TF_MADSbox_sf"/>
</dbReference>
<keyword evidence="5" id="KW-0539">Nucleus</keyword>
<comment type="caution">
    <text evidence="7">The sequence shown here is derived from an EMBL/GenBank/DDBJ whole genome shotgun (WGS) entry which is preliminary data.</text>
</comment>
<evidence type="ECO:0000313" key="8">
    <source>
        <dbReference type="Proteomes" id="UP001558713"/>
    </source>
</evidence>
<evidence type="ECO:0000256" key="4">
    <source>
        <dbReference type="ARBA" id="ARBA00023163"/>
    </source>
</evidence>
<gene>
    <name evidence="7" type="ORF">V5N11_002644</name>
</gene>
<name>A0ABD1A3L4_CARAN</name>
<accession>A0ABD1A3L4</accession>
<dbReference type="InterPro" id="IPR002100">
    <property type="entry name" value="TF_MADSbox"/>
</dbReference>
<evidence type="ECO:0000313" key="7">
    <source>
        <dbReference type="EMBL" id="KAL1201438.1"/>
    </source>
</evidence>
<dbReference type="AlphaFoldDB" id="A0ABD1A3L4"/>
<keyword evidence="3" id="KW-0238">DNA-binding</keyword>
<keyword evidence="2" id="KW-0805">Transcription regulation</keyword>
<proteinExistence type="predicted"/>
<dbReference type="PROSITE" id="PS50066">
    <property type="entry name" value="MADS_BOX_2"/>
    <property type="match status" value="1"/>
</dbReference>
<dbReference type="Gene3D" id="3.40.1810.10">
    <property type="entry name" value="Transcription factor, MADS-box"/>
    <property type="match status" value="1"/>
</dbReference>
<protein>
    <submittedName>
        <fullName evidence="7">Agamous-like MADS-box protein AGL97</fullName>
    </submittedName>
</protein>
<organism evidence="7 8">
    <name type="scientific">Cardamine amara subsp. amara</name>
    <dbReference type="NCBI Taxonomy" id="228776"/>
    <lineage>
        <taxon>Eukaryota</taxon>
        <taxon>Viridiplantae</taxon>
        <taxon>Streptophyta</taxon>
        <taxon>Embryophyta</taxon>
        <taxon>Tracheophyta</taxon>
        <taxon>Spermatophyta</taxon>
        <taxon>Magnoliopsida</taxon>
        <taxon>eudicotyledons</taxon>
        <taxon>Gunneridae</taxon>
        <taxon>Pentapetalae</taxon>
        <taxon>rosids</taxon>
        <taxon>malvids</taxon>
        <taxon>Brassicales</taxon>
        <taxon>Brassicaceae</taxon>
        <taxon>Cardamineae</taxon>
        <taxon>Cardamine</taxon>
    </lineage>
</organism>
<evidence type="ECO:0000256" key="5">
    <source>
        <dbReference type="ARBA" id="ARBA00023242"/>
    </source>
</evidence>
<dbReference type="Proteomes" id="UP001558713">
    <property type="component" value="Unassembled WGS sequence"/>
</dbReference>
<dbReference type="GO" id="GO:0005634">
    <property type="term" value="C:nucleus"/>
    <property type="evidence" value="ECO:0007669"/>
    <property type="project" value="UniProtKB-SubCell"/>
</dbReference>